<dbReference type="Gene3D" id="2.60.120.10">
    <property type="entry name" value="Jelly Rolls"/>
    <property type="match status" value="1"/>
</dbReference>
<gene>
    <name evidence="2" type="ORF">LMF89_08540</name>
</gene>
<reference evidence="2" key="1">
    <citation type="submission" date="2021-11" db="EMBL/GenBank/DDBJ databases">
        <title>Description of a new species Pelosinus isolated from the bottom sediments of Lake Baikal.</title>
        <authorList>
            <person name="Zakharyuk A."/>
        </authorList>
    </citation>
    <scope>NUCLEOTIDE SEQUENCE</scope>
    <source>
        <strain evidence="2">Bkl1</strain>
    </source>
</reference>
<dbReference type="RefSeq" id="WP_229534661.1">
    <property type="nucleotide sequence ID" value="NZ_JAJHJB010000009.1"/>
</dbReference>
<keyword evidence="3" id="KW-1185">Reference proteome</keyword>
<dbReference type="EMBL" id="JAJHJB010000009">
    <property type="protein sequence ID" value="MCC5465407.1"/>
    <property type="molecule type" value="Genomic_DNA"/>
</dbReference>
<name>A0ABS8HTH7_9FIRM</name>
<dbReference type="Pfam" id="PF07883">
    <property type="entry name" value="Cupin_2"/>
    <property type="match status" value="1"/>
</dbReference>
<evidence type="ECO:0000313" key="3">
    <source>
        <dbReference type="Proteomes" id="UP001165492"/>
    </source>
</evidence>
<protein>
    <submittedName>
        <fullName evidence="2">Cupin domain-containing protein</fullName>
    </submittedName>
</protein>
<feature type="domain" description="Cupin type-2" evidence="1">
    <location>
        <begin position="38"/>
        <end position="110"/>
    </location>
</feature>
<comment type="caution">
    <text evidence="2">The sequence shown here is derived from an EMBL/GenBank/DDBJ whole genome shotgun (WGS) entry which is preliminary data.</text>
</comment>
<dbReference type="Proteomes" id="UP001165492">
    <property type="component" value="Unassembled WGS sequence"/>
</dbReference>
<dbReference type="InterPro" id="IPR014710">
    <property type="entry name" value="RmlC-like_jellyroll"/>
</dbReference>
<evidence type="ECO:0000259" key="1">
    <source>
        <dbReference type="Pfam" id="PF07883"/>
    </source>
</evidence>
<proteinExistence type="predicted"/>
<dbReference type="SUPFAM" id="SSF51182">
    <property type="entry name" value="RmlC-like cupins"/>
    <property type="match status" value="1"/>
</dbReference>
<dbReference type="InterPro" id="IPR011051">
    <property type="entry name" value="RmlC_Cupin_sf"/>
</dbReference>
<organism evidence="2 3">
    <name type="scientific">Pelosinus baikalensis</name>
    <dbReference type="NCBI Taxonomy" id="2892015"/>
    <lineage>
        <taxon>Bacteria</taxon>
        <taxon>Bacillati</taxon>
        <taxon>Bacillota</taxon>
        <taxon>Negativicutes</taxon>
        <taxon>Selenomonadales</taxon>
        <taxon>Sporomusaceae</taxon>
        <taxon>Pelosinus</taxon>
    </lineage>
</organism>
<sequence>MIINNIYDLLNNAMPDSGIGIKLRAMTGNKDLTVFAIELNHSQSIPAHYHKQGIETYQILTGQGKISIGNIIEGKLIWQEERNVHEGDCFSVQPNEVHKLQNIAQQSLQVIGCSSIAHSNEDRYFVNE</sequence>
<evidence type="ECO:0000313" key="2">
    <source>
        <dbReference type="EMBL" id="MCC5465407.1"/>
    </source>
</evidence>
<dbReference type="InterPro" id="IPR013096">
    <property type="entry name" value="Cupin_2"/>
</dbReference>
<accession>A0ABS8HTH7</accession>